<evidence type="ECO:0000256" key="2">
    <source>
        <dbReference type="ARBA" id="ARBA00007998"/>
    </source>
</evidence>
<feature type="transmembrane region" description="Helical" evidence="8">
    <location>
        <begin position="332"/>
        <end position="350"/>
    </location>
</feature>
<dbReference type="Pfam" id="PF03845">
    <property type="entry name" value="Spore_permease"/>
    <property type="match status" value="1"/>
</dbReference>
<dbReference type="RefSeq" id="WP_277731675.1">
    <property type="nucleotide sequence ID" value="NZ_CP120733.1"/>
</dbReference>
<gene>
    <name evidence="9" type="ORF">P4S50_15260</name>
</gene>
<dbReference type="PANTHER" id="PTHR34975:SF2">
    <property type="entry name" value="SPORE GERMINATION PROTEIN A2"/>
    <property type="match status" value="1"/>
</dbReference>
<evidence type="ECO:0000256" key="7">
    <source>
        <dbReference type="ARBA" id="ARBA00023136"/>
    </source>
</evidence>
<proteinExistence type="inferred from homology"/>
<organism evidence="9 10">
    <name type="scientific">Tepidibacter hydrothermalis</name>
    <dbReference type="NCBI Taxonomy" id="3036126"/>
    <lineage>
        <taxon>Bacteria</taxon>
        <taxon>Bacillati</taxon>
        <taxon>Bacillota</taxon>
        <taxon>Clostridia</taxon>
        <taxon>Peptostreptococcales</taxon>
        <taxon>Peptostreptococcaceae</taxon>
        <taxon>Tepidibacter</taxon>
    </lineage>
</organism>
<evidence type="ECO:0000256" key="1">
    <source>
        <dbReference type="ARBA" id="ARBA00004141"/>
    </source>
</evidence>
<sequence>MNKEIISDKQAICIMLMYICGNALISATGREAQSNIWMAIILALGCAFLLVLIYNRILTLYPSRDLFYILEKSFGRFLGKAICIMYIWYFFYLLVIDLLDFMTFINIVGLSKTPRLLSMILAMMLTSWGTKQGIEVLGRWSEFFVIILFFLVYMIIPLEVYNMDIRNLRTFLDNGIAPVIKGGFSVFSFPFAEIVIFLALFDSLKNKKSHCRVYILGLLFGGIIIFSTAIAEILVLGESMYSGYFFPSYSSVSEINIKSFIRGLEIGVSAAFLITGYVKSIVCLSACCKGISKLFCFDDYRFIVTPIAICIILVSIISFENIIEMNNWKFNIYNYYAFPFQVIIPIIIWIRGETMKAWY</sequence>
<accession>A0ABY8EFV8</accession>
<evidence type="ECO:0000256" key="6">
    <source>
        <dbReference type="ARBA" id="ARBA00022989"/>
    </source>
</evidence>
<reference evidence="9 10" key="1">
    <citation type="submission" date="2023-03" db="EMBL/GenBank/DDBJ databases">
        <title>Complete genome sequence of Tepidibacter sp. SWIR-1, isolated from a deep-sea hydrothermal vent.</title>
        <authorList>
            <person name="Li X."/>
        </authorList>
    </citation>
    <scope>NUCLEOTIDE SEQUENCE [LARGE SCALE GENOMIC DNA]</scope>
    <source>
        <strain evidence="9 10">SWIR-1</strain>
    </source>
</reference>
<feature type="transmembrane region" description="Helical" evidence="8">
    <location>
        <begin position="213"/>
        <end position="236"/>
    </location>
</feature>
<evidence type="ECO:0000256" key="5">
    <source>
        <dbReference type="ARBA" id="ARBA00022692"/>
    </source>
</evidence>
<dbReference type="EMBL" id="CP120733">
    <property type="protein sequence ID" value="WFD09735.1"/>
    <property type="molecule type" value="Genomic_DNA"/>
</dbReference>
<feature type="transmembrane region" description="Helical" evidence="8">
    <location>
        <begin position="300"/>
        <end position="320"/>
    </location>
</feature>
<dbReference type="NCBIfam" id="TIGR00912">
    <property type="entry name" value="2A0309"/>
    <property type="match status" value="1"/>
</dbReference>
<feature type="transmembrane region" description="Helical" evidence="8">
    <location>
        <begin position="266"/>
        <end position="288"/>
    </location>
</feature>
<keyword evidence="3" id="KW-0813">Transport</keyword>
<feature type="transmembrane region" description="Helical" evidence="8">
    <location>
        <begin position="36"/>
        <end position="57"/>
    </location>
</feature>
<name>A0ABY8EFV8_9FIRM</name>
<comment type="similarity">
    <text evidence="2">Belongs to the amino acid-polyamine-organocation (APC) superfamily. Spore germination protein (SGP) (TC 2.A.3.9) family.</text>
</comment>
<feature type="transmembrane region" description="Helical" evidence="8">
    <location>
        <begin position="137"/>
        <end position="156"/>
    </location>
</feature>
<dbReference type="Proteomes" id="UP001222800">
    <property type="component" value="Chromosome"/>
</dbReference>
<keyword evidence="4" id="KW-0309">Germination</keyword>
<keyword evidence="10" id="KW-1185">Reference proteome</keyword>
<feature type="transmembrane region" description="Helical" evidence="8">
    <location>
        <begin position="77"/>
        <end position="95"/>
    </location>
</feature>
<comment type="subcellular location">
    <subcellularLocation>
        <location evidence="1">Membrane</location>
        <topology evidence="1">Multi-pass membrane protein</topology>
    </subcellularLocation>
</comment>
<feature type="transmembrane region" description="Helical" evidence="8">
    <location>
        <begin position="176"/>
        <end position="201"/>
    </location>
</feature>
<evidence type="ECO:0000256" key="3">
    <source>
        <dbReference type="ARBA" id="ARBA00022448"/>
    </source>
</evidence>
<feature type="transmembrane region" description="Helical" evidence="8">
    <location>
        <begin position="101"/>
        <end position="125"/>
    </location>
</feature>
<evidence type="ECO:0000313" key="9">
    <source>
        <dbReference type="EMBL" id="WFD09735.1"/>
    </source>
</evidence>
<keyword evidence="6 8" id="KW-1133">Transmembrane helix</keyword>
<dbReference type="PANTHER" id="PTHR34975">
    <property type="entry name" value="SPORE GERMINATION PROTEIN A2"/>
    <property type="match status" value="1"/>
</dbReference>
<keyword evidence="5 8" id="KW-0812">Transmembrane</keyword>
<evidence type="ECO:0000313" key="10">
    <source>
        <dbReference type="Proteomes" id="UP001222800"/>
    </source>
</evidence>
<evidence type="ECO:0000256" key="4">
    <source>
        <dbReference type="ARBA" id="ARBA00022544"/>
    </source>
</evidence>
<protein>
    <submittedName>
        <fullName evidence="9">Endospore germination permease</fullName>
    </submittedName>
</protein>
<evidence type="ECO:0000256" key="8">
    <source>
        <dbReference type="SAM" id="Phobius"/>
    </source>
</evidence>
<keyword evidence="7 8" id="KW-0472">Membrane</keyword>
<feature type="transmembrane region" description="Helical" evidence="8">
    <location>
        <begin position="12"/>
        <end position="30"/>
    </location>
</feature>
<dbReference type="InterPro" id="IPR004761">
    <property type="entry name" value="Spore_GerAB"/>
</dbReference>